<feature type="region of interest" description="Disordered" evidence="1">
    <location>
        <begin position="797"/>
        <end position="829"/>
    </location>
</feature>
<sequence>MSTPSLVVGPTLTLRLWSFYRAEQQKRLDRAFHETFRGRFDELFEKSLGVYAGIYDKSIYYGRMIPFVQASGTGKTRLAWQLGLRMPAFCVCFREGELPTSGWPPRDVSREFFDGLDGPFTFLAEEKAAAFLGALVEVLHHTAPAVHHTAPADLEAWVKAWSIEDPTDLERSSRHGHFEEVKKLTRERLTKYKEELFALRLKHHITAAAEADNNTRGGKSGTSVTGWHVALFTRLAKPAFDLLAESVHRLKQKRFLLSLDECTELNDPGLLVGPKGPQREMSLIALQRIIKAADECTFPHDIEFWYMLLDTNSSVYELASSGPDASSFRLASALKPLPVWCYVDFDQMHDEFTNAEDALLISFLAALGRPYWYTLRYSPDLVRAAIKKLIYNDKFDPTNREHVFAVFANRIVLELNHTMESSRIAINAVRSHMRLLIGVHDTFITTAAPSEPMLAVAAAEVLNLNPQTYARALDTLMRRLIMDGVVTDRGRQGELCTRLLLTLARDKATLPKGGKFVDSTRRAVRPLRLSDFLKTLLGDDLGVKHQETTANPKDFVKDADKLWINFTHWVQTSEELSVITRKWLAELWKRGAGVQCTHIQALFDSLFVTYSGDLNEPFDESLLGYVIVQIKAKTKASAYSLVAGLAGPIIERTDKSGAVVRYKPENYVALFMDFATESAFGHAGGPRVALEIGQPAKQTHGGWIGYLEKDKEPKRYCLNIRGHDNKEPKRYCLNIRGHDSSVYTVITPEFKAQFDLLFAHSIDTRGPFEEAKDAMDSAINPISSILRNDPASLKAEKKAAKAAEKAKEKEEEVEEEEVEEEEAGGSSSK</sequence>
<feature type="compositionally biased region" description="Basic and acidic residues" evidence="1">
    <location>
        <begin position="797"/>
        <end position="810"/>
    </location>
</feature>
<accession>A0A165B3T8</accession>
<feature type="compositionally biased region" description="Acidic residues" evidence="1">
    <location>
        <begin position="811"/>
        <end position="823"/>
    </location>
</feature>
<dbReference type="EMBL" id="KV427694">
    <property type="protein sequence ID" value="KZT00171.1"/>
    <property type="molecule type" value="Genomic_DNA"/>
</dbReference>
<dbReference type="OrthoDB" id="2804161at2759"/>
<dbReference type="PANTHER" id="PTHR33266">
    <property type="entry name" value="CHROMOSOME 15, WHOLE GENOME SHOTGUN SEQUENCE"/>
    <property type="match status" value="1"/>
</dbReference>
<dbReference type="Proteomes" id="UP000076871">
    <property type="component" value="Unassembled WGS sequence"/>
</dbReference>
<dbReference type="InParanoid" id="A0A165B3T8"/>
<proteinExistence type="predicted"/>
<gene>
    <name evidence="2" type="ORF">LAESUDRAFT_709256</name>
</gene>
<dbReference type="PANTHER" id="PTHR33266:SF1">
    <property type="entry name" value="F-BOX DOMAIN-CONTAINING PROTEIN"/>
    <property type="match status" value="1"/>
</dbReference>
<dbReference type="STRING" id="1314785.A0A165B3T8"/>
<reference evidence="2 3" key="1">
    <citation type="journal article" date="2016" name="Mol. Biol. Evol.">
        <title>Comparative Genomics of Early-Diverging Mushroom-Forming Fungi Provides Insights into the Origins of Lignocellulose Decay Capabilities.</title>
        <authorList>
            <person name="Nagy L.G."/>
            <person name="Riley R."/>
            <person name="Tritt A."/>
            <person name="Adam C."/>
            <person name="Daum C."/>
            <person name="Floudas D."/>
            <person name="Sun H."/>
            <person name="Yadav J.S."/>
            <person name="Pangilinan J."/>
            <person name="Larsson K.H."/>
            <person name="Matsuura K."/>
            <person name="Barry K."/>
            <person name="Labutti K."/>
            <person name="Kuo R."/>
            <person name="Ohm R.A."/>
            <person name="Bhattacharya S.S."/>
            <person name="Shirouzu T."/>
            <person name="Yoshinaga Y."/>
            <person name="Martin F.M."/>
            <person name="Grigoriev I.V."/>
            <person name="Hibbett D.S."/>
        </authorList>
    </citation>
    <scope>NUCLEOTIDE SEQUENCE [LARGE SCALE GENOMIC DNA]</scope>
    <source>
        <strain evidence="2 3">93-53</strain>
    </source>
</reference>
<dbReference type="GeneID" id="63823742"/>
<keyword evidence="3" id="KW-1185">Reference proteome</keyword>
<protein>
    <submittedName>
        <fullName evidence="2">Uncharacterized protein</fullName>
    </submittedName>
</protein>
<name>A0A165B3T8_9APHY</name>
<evidence type="ECO:0000313" key="3">
    <source>
        <dbReference type="Proteomes" id="UP000076871"/>
    </source>
</evidence>
<evidence type="ECO:0000256" key="1">
    <source>
        <dbReference type="SAM" id="MobiDB-lite"/>
    </source>
</evidence>
<organism evidence="2 3">
    <name type="scientific">Laetiporus sulphureus 93-53</name>
    <dbReference type="NCBI Taxonomy" id="1314785"/>
    <lineage>
        <taxon>Eukaryota</taxon>
        <taxon>Fungi</taxon>
        <taxon>Dikarya</taxon>
        <taxon>Basidiomycota</taxon>
        <taxon>Agaricomycotina</taxon>
        <taxon>Agaricomycetes</taxon>
        <taxon>Polyporales</taxon>
        <taxon>Laetiporus</taxon>
    </lineage>
</organism>
<evidence type="ECO:0000313" key="2">
    <source>
        <dbReference type="EMBL" id="KZT00171.1"/>
    </source>
</evidence>
<dbReference type="RefSeq" id="XP_040757911.1">
    <property type="nucleotide sequence ID" value="XM_040906713.1"/>
</dbReference>
<dbReference type="AlphaFoldDB" id="A0A165B3T8"/>